<dbReference type="InterPro" id="IPR045281">
    <property type="entry name" value="CONSTANS-like"/>
</dbReference>
<dbReference type="GO" id="GO:0005634">
    <property type="term" value="C:nucleus"/>
    <property type="evidence" value="ECO:0000318"/>
    <property type="project" value="GO_Central"/>
</dbReference>
<evidence type="ECO:0000259" key="5">
    <source>
        <dbReference type="PROSITE" id="PS51017"/>
    </source>
</evidence>
<keyword evidence="7" id="KW-1185">Reference proteome</keyword>
<dbReference type="STRING" id="13333.U5CRT9"/>
<name>U5CRT9_AMBTC</name>
<comment type="subcellular location">
    <subcellularLocation>
        <location evidence="1 3">Nucleus</location>
    </subcellularLocation>
</comment>
<dbReference type="Pfam" id="PF06203">
    <property type="entry name" value="CCT"/>
    <property type="match status" value="1"/>
</dbReference>
<gene>
    <name evidence="6" type="ORF">AMTR_s00039p00236750</name>
</gene>
<dbReference type="Gramene" id="ERN15941">
    <property type="protein sequence ID" value="ERN15941"/>
    <property type="gene ID" value="AMTR_s00039p00236750"/>
</dbReference>
<dbReference type="PANTHER" id="PTHR31319">
    <property type="entry name" value="ZINC FINGER PROTEIN CONSTANS-LIKE 4"/>
    <property type="match status" value="1"/>
</dbReference>
<evidence type="ECO:0000256" key="1">
    <source>
        <dbReference type="ARBA" id="ARBA00004123"/>
    </source>
</evidence>
<evidence type="ECO:0000313" key="6">
    <source>
        <dbReference type="EMBL" id="ERN15941.1"/>
    </source>
</evidence>
<evidence type="ECO:0000256" key="4">
    <source>
        <dbReference type="SAM" id="MobiDB-lite"/>
    </source>
</evidence>
<dbReference type="HOGENOM" id="CLU_050314_0_0_1"/>
<dbReference type="EMBL" id="KI392495">
    <property type="protein sequence ID" value="ERN15941.1"/>
    <property type="molecule type" value="Genomic_DNA"/>
</dbReference>
<dbReference type="AlphaFoldDB" id="U5CRT9"/>
<dbReference type="PANTHER" id="PTHR31319:SF114">
    <property type="entry name" value="OS12G0262400 PROTEIN"/>
    <property type="match status" value="1"/>
</dbReference>
<feature type="region of interest" description="Disordered" evidence="4">
    <location>
        <begin position="366"/>
        <end position="398"/>
    </location>
</feature>
<evidence type="ECO:0000256" key="2">
    <source>
        <dbReference type="ARBA" id="ARBA00023242"/>
    </source>
</evidence>
<keyword evidence="2 3" id="KW-0539">Nucleus</keyword>
<dbReference type="PROSITE" id="PS51017">
    <property type="entry name" value="CCT"/>
    <property type="match status" value="1"/>
</dbReference>
<evidence type="ECO:0000313" key="7">
    <source>
        <dbReference type="Proteomes" id="UP000017836"/>
    </source>
</evidence>
<proteinExistence type="predicted"/>
<evidence type="ECO:0000256" key="3">
    <source>
        <dbReference type="PROSITE-ProRule" id="PRU00357"/>
    </source>
</evidence>
<dbReference type="GO" id="GO:0009909">
    <property type="term" value="P:regulation of flower development"/>
    <property type="evidence" value="ECO:0000318"/>
    <property type="project" value="GO_Central"/>
</dbReference>
<reference evidence="7" key="1">
    <citation type="journal article" date="2013" name="Science">
        <title>The Amborella genome and the evolution of flowering plants.</title>
        <authorList>
            <consortium name="Amborella Genome Project"/>
        </authorList>
    </citation>
    <scope>NUCLEOTIDE SEQUENCE [LARGE SCALE GENOMIC DNA]</scope>
</reference>
<feature type="domain" description="CCT" evidence="5">
    <location>
        <begin position="320"/>
        <end position="362"/>
    </location>
</feature>
<dbReference type="InterPro" id="IPR010402">
    <property type="entry name" value="CCT_domain"/>
</dbReference>
<organism evidence="6 7">
    <name type="scientific">Amborella trichopoda</name>
    <dbReference type="NCBI Taxonomy" id="13333"/>
    <lineage>
        <taxon>Eukaryota</taxon>
        <taxon>Viridiplantae</taxon>
        <taxon>Streptophyta</taxon>
        <taxon>Embryophyta</taxon>
        <taxon>Tracheophyta</taxon>
        <taxon>Spermatophyta</taxon>
        <taxon>Magnoliopsida</taxon>
        <taxon>Amborellales</taxon>
        <taxon>Amborellaceae</taxon>
        <taxon>Amborella</taxon>
    </lineage>
</organism>
<dbReference type="eggNOG" id="ENOG502QRCA">
    <property type="taxonomic scope" value="Eukaryota"/>
</dbReference>
<sequence>MAGCNGITMFDGAVTPPLPCFFGSPFDAEEECLSPLPQVRSSEFEFGPAVIRQAISSGDLQDGLTSAVKAPLFDFSPDGIFPDTFTASDVSSSNASDEAAATFLHQPYGNAFTHASTAPLPSVNQGPNAVNFPSHFSIPMRASPSTHPSIPSTPSFLSYSPEDNGDSSLNDIMVGFNGVTVFDGALTLPLPYMFGPPFDAKEECLSPLVGSEYSVLPCGSSYVGRGQFVTESMGTSGLTAGFGNIPSEFGSIPSVTSPRVRSPEFEFGQEVMRQAFSAGDLQSLHESHMVNGCGSPLGSDVNATLEETNFKVGRYSVEERKQRINRYIKKKNERNFNKKIKYACRKTLADSRPRVRGRFAKNDEFGDAVMKPNGAKHDYGDEFASTSQQSDVAKGQLR</sequence>
<accession>U5CRT9</accession>
<dbReference type="Proteomes" id="UP000017836">
    <property type="component" value="Unassembled WGS sequence"/>
</dbReference>
<protein>
    <recommendedName>
        <fullName evidence="5">CCT domain-containing protein</fullName>
    </recommendedName>
</protein>